<reference evidence="3" key="2">
    <citation type="submission" date="2020-09" db="EMBL/GenBank/DDBJ databases">
        <authorList>
            <person name="Sun Q."/>
            <person name="Zhou Y."/>
        </authorList>
    </citation>
    <scope>NUCLEOTIDE SEQUENCE</scope>
    <source>
        <strain evidence="3">CGMCC 1.12160</strain>
    </source>
</reference>
<evidence type="ECO:0000256" key="2">
    <source>
        <dbReference type="SAM" id="MobiDB-lite"/>
    </source>
</evidence>
<keyword evidence="4" id="KW-1185">Reference proteome</keyword>
<dbReference type="GO" id="GO:0055070">
    <property type="term" value="P:copper ion homeostasis"/>
    <property type="evidence" value="ECO:0007669"/>
    <property type="project" value="InterPro"/>
</dbReference>
<comment type="caution">
    <text evidence="3">The sequence shown here is derived from an EMBL/GenBank/DDBJ whole genome shotgun (WGS) entry which is preliminary data.</text>
</comment>
<organism evidence="3 4">
    <name type="scientific">Ornithinimicrobium tianjinense</name>
    <dbReference type="NCBI Taxonomy" id="1195761"/>
    <lineage>
        <taxon>Bacteria</taxon>
        <taxon>Bacillati</taxon>
        <taxon>Actinomycetota</taxon>
        <taxon>Actinomycetes</taxon>
        <taxon>Micrococcales</taxon>
        <taxon>Ornithinimicrobiaceae</taxon>
        <taxon>Ornithinimicrobium</taxon>
    </lineage>
</organism>
<keyword evidence="1" id="KW-0175">Coiled coil</keyword>
<evidence type="ECO:0000313" key="4">
    <source>
        <dbReference type="Proteomes" id="UP000605670"/>
    </source>
</evidence>
<evidence type="ECO:0000256" key="1">
    <source>
        <dbReference type="SAM" id="Coils"/>
    </source>
</evidence>
<evidence type="ECO:0000313" key="3">
    <source>
        <dbReference type="EMBL" id="GGF48633.1"/>
    </source>
</evidence>
<sequence>MIDFRYHLVSLVAVFIALAVGIALGAGPLREGLSATLESEVSQLREERLDLRAQVDAASRRAEAKDEAIEGLAAAALPGTLDGVRVAVVTLPGADRNALGELEDRLESAGADLVLTAELAERAGDEEPSPELGELLTALSAELADPPTGDGSGPSLATVLAATLSGADEVGHAGAWLRAADALEQEGVVDLTWRDGSSVEISDRRPADVLVLETGGLTAQETTETAGAEQLGLRLELVRSLAELQTPLVVAGTGAETVHDVDDTPVDPLVTAVRQDRDLADSVSTVDNLDSVAGQVATAMASAWALAEQVGHYGVGELSGSALPPVPPQREVPTSTIPAPGDTGLPTVDDGSATTAAP</sequence>
<dbReference type="Pfam" id="PF11382">
    <property type="entry name" value="MctB"/>
    <property type="match status" value="1"/>
</dbReference>
<protein>
    <recommendedName>
        <fullName evidence="5">Copper transport outer membrane protein, MctB</fullName>
    </recommendedName>
</protein>
<gene>
    <name evidence="3" type="ORF">GCM10011366_15620</name>
</gene>
<dbReference type="RefSeq" id="WP_188429296.1">
    <property type="nucleotide sequence ID" value="NZ_BAABKH010000005.1"/>
</dbReference>
<dbReference type="EMBL" id="BMEM01000001">
    <property type="protein sequence ID" value="GGF48633.1"/>
    <property type="molecule type" value="Genomic_DNA"/>
</dbReference>
<feature type="coiled-coil region" evidence="1">
    <location>
        <begin position="34"/>
        <end position="61"/>
    </location>
</feature>
<dbReference type="AlphaFoldDB" id="A0A917F3A1"/>
<accession>A0A917F3A1</accession>
<feature type="region of interest" description="Disordered" evidence="2">
    <location>
        <begin position="321"/>
        <end position="358"/>
    </location>
</feature>
<dbReference type="Proteomes" id="UP000605670">
    <property type="component" value="Unassembled WGS sequence"/>
</dbReference>
<dbReference type="GO" id="GO:0016020">
    <property type="term" value="C:membrane"/>
    <property type="evidence" value="ECO:0007669"/>
    <property type="project" value="InterPro"/>
</dbReference>
<name>A0A917F3A1_9MICO</name>
<dbReference type="InterPro" id="IPR021522">
    <property type="entry name" value="MctB"/>
</dbReference>
<evidence type="ECO:0008006" key="5">
    <source>
        <dbReference type="Google" id="ProtNLM"/>
    </source>
</evidence>
<reference evidence="3" key="1">
    <citation type="journal article" date="2014" name="Int. J. Syst. Evol. Microbiol.">
        <title>Complete genome sequence of Corynebacterium casei LMG S-19264T (=DSM 44701T), isolated from a smear-ripened cheese.</title>
        <authorList>
            <consortium name="US DOE Joint Genome Institute (JGI-PGF)"/>
            <person name="Walter F."/>
            <person name="Albersmeier A."/>
            <person name="Kalinowski J."/>
            <person name="Ruckert C."/>
        </authorList>
    </citation>
    <scope>NUCLEOTIDE SEQUENCE</scope>
    <source>
        <strain evidence="3">CGMCC 1.12160</strain>
    </source>
</reference>
<proteinExistence type="predicted"/>